<dbReference type="STRING" id="89524.SAMN05444370_10697"/>
<organism evidence="4 5">
    <name type="scientific">Rubrimonas cliftonensis</name>
    <dbReference type="NCBI Taxonomy" id="89524"/>
    <lineage>
        <taxon>Bacteria</taxon>
        <taxon>Pseudomonadati</taxon>
        <taxon>Pseudomonadota</taxon>
        <taxon>Alphaproteobacteria</taxon>
        <taxon>Rhodobacterales</taxon>
        <taxon>Paracoccaceae</taxon>
        <taxon>Rubrimonas</taxon>
    </lineage>
</organism>
<keyword evidence="5" id="KW-1185">Reference proteome</keyword>
<dbReference type="AlphaFoldDB" id="A0A1H4BXK3"/>
<dbReference type="EMBL" id="FNQM01000006">
    <property type="protein sequence ID" value="SEA52911.1"/>
    <property type="molecule type" value="Genomic_DNA"/>
</dbReference>
<dbReference type="OrthoDB" id="9763909at2"/>
<feature type="compositionally biased region" description="Low complexity" evidence="2">
    <location>
        <begin position="90"/>
        <end position="108"/>
    </location>
</feature>
<feature type="region of interest" description="Disordered" evidence="2">
    <location>
        <begin position="77"/>
        <end position="108"/>
    </location>
</feature>
<dbReference type="Gene3D" id="1.20.5.110">
    <property type="match status" value="1"/>
</dbReference>
<dbReference type="InterPro" id="IPR011990">
    <property type="entry name" value="TPR-like_helical_dom_sf"/>
</dbReference>
<evidence type="ECO:0000256" key="2">
    <source>
        <dbReference type="SAM" id="MobiDB-lite"/>
    </source>
</evidence>
<keyword evidence="3" id="KW-0732">Signal</keyword>
<keyword evidence="1" id="KW-0175">Coiled coil</keyword>
<evidence type="ECO:0000256" key="3">
    <source>
        <dbReference type="SAM" id="SignalP"/>
    </source>
</evidence>
<sequence length="246" mass="25183">MRRAVLALSLLAALAAGAGAAQTPAQLQQRIDAQEAELRRLTAQAEQLGFELRRLREAQEARLQDLEFRIIELEGGDPTAAFRTGDQPEAATPQAGAPSPAAGLGAPPAALGSLRGSIGPDERAAFEAAMRDLEGLGPDAGRRSVSDFLSAYPDGALGAEALARVGAALAAEGRHQEAARVFLEGVRDHGDEPGAPEALLGLARSLAALGAAEQACASFRELAGRADAPPSLKATGAEAARRAGCL</sequence>
<evidence type="ECO:0000313" key="5">
    <source>
        <dbReference type="Proteomes" id="UP000198703"/>
    </source>
</evidence>
<evidence type="ECO:0000313" key="4">
    <source>
        <dbReference type="EMBL" id="SEA52911.1"/>
    </source>
</evidence>
<dbReference type="Gene3D" id="1.25.40.10">
    <property type="entry name" value="Tetratricopeptide repeat domain"/>
    <property type="match status" value="1"/>
</dbReference>
<protein>
    <submittedName>
        <fullName evidence="4">TolA-binding protein</fullName>
    </submittedName>
</protein>
<feature type="signal peptide" evidence="3">
    <location>
        <begin position="1"/>
        <end position="20"/>
    </location>
</feature>
<dbReference type="RefSeq" id="WP_093253576.1">
    <property type="nucleotide sequence ID" value="NZ_FNQM01000006.1"/>
</dbReference>
<dbReference type="Proteomes" id="UP000198703">
    <property type="component" value="Unassembled WGS sequence"/>
</dbReference>
<evidence type="ECO:0000256" key="1">
    <source>
        <dbReference type="SAM" id="Coils"/>
    </source>
</evidence>
<feature type="chain" id="PRO_5011450791" evidence="3">
    <location>
        <begin position="21"/>
        <end position="246"/>
    </location>
</feature>
<feature type="coiled-coil region" evidence="1">
    <location>
        <begin position="24"/>
        <end position="58"/>
    </location>
</feature>
<accession>A0A1H4BXK3</accession>
<name>A0A1H4BXK3_9RHOB</name>
<gene>
    <name evidence="4" type="ORF">SAMN05444370_10697</name>
</gene>
<reference evidence="4 5" key="1">
    <citation type="submission" date="2016-10" db="EMBL/GenBank/DDBJ databases">
        <authorList>
            <person name="de Groot N.N."/>
        </authorList>
    </citation>
    <scope>NUCLEOTIDE SEQUENCE [LARGE SCALE GENOMIC DNA]</scope>
    <source>
        <strain evidence="4 5">DSM 15345</strain>
    </source>
</reference>
<proteinExistence type="predicted"/>
<dbReference type="SUPFAM" id="SSF48452">
    <property type="entry name" value="TPR-like"/>
    <property type="match status" value="1"/>
</dbReference>